<proteinExistence type="predicted"/>
<organism evidence="6 7">
    <name type="scientific">Durusdinium trenchii</name>
    <dbReference type="NCBI Taxonomy" id="1381693"/>
    <lineage>
        <taxon>Eukaryota</taxon>
        <taxon>Sar</taxon>
        <taxon>Alveolata</taxon>
        <taxon>Dinophyceae</taxon>
        <taxon>Suessiales</taxon>
        <taxon>Symbiodiniaceae</taxon>
        <taxon>Durusdinium</taxon>
    </lineage>
</organism>
<feature type="binding site" evidence="1">
    <location>
        <position position="310"/>
    </location>
    <ligand>
        <name>Zn(2+)</name>
        <dbReference type="ChEBI" id="CHEBI:29105"/>
        <note>catalytic</note>
    </ligand>
</feature>
<dbReference type="EC" id="3.4.24.-" evidence="2"/>
<evidence type="ECO:0000256" key="3">
    <source>
        <dbReference type="SAM" id="MobiDB-lite"/>
    </source>
</evidence>
<reference evidence="6 7" key="1">
    <citation type="submission" date="2024-02" db="EMBL/GenBank/DDBJ databases">
        <authorList>
            <person name="Chen Y."/>
            <person name="Shah S."/>
            <person name="Dougan E. K."/>
            <person name="Thang M."/>
            <person name="Chan C."/>
        </authorList>
    </citation>
    <scope>NUCLEOTIDE SEQUENCE [LARGE SCALE GENOMIC DNA]</scope>
</reference>
<keyword evidence="1 2" id="KW-0862">Zinc</keyword>
<dbReference type="PANTHER" id="PTHR10127:SF850">
    <property type="entry name" value="METALLOENDOPEPTIDASE"/>
    <property type="match status" value="1"/>
</dbReference>
<evidence type="ECO:0000259" key="5">
    <source>
        <dbReference type="PROSITE" id="PS51864"/>
    </source>
</evidence>
<dbReference type="InterPro" id="IPR036426">
    <property type="entry name" value="Bulb-type_lectin_dom_sf"/>
</dbReference>
<keyword evidence="1 2" id="KW-0479">Metal-binding</keyword>
<evidence type="ECO:0000313" key="6">
    <source>
        <dbReference type="EMBL" id="CAK9084714.1"/>
    </source>
</evidence>
<dbReference type="SMART" id="SM00235">
    <property type="entry name" value="ZnMc"/>
    <property type="match status" value="1"/>
</dbReference>
<keyword evidence="7" id="KW-1185">Reference proteome</keyword>
<keyword evidence="1 2" id="KW-0482">Metalloprotease</keyword>
<protein>
    <recommendedName>
        <fullName evidence="2">Metalloendopeptidase</fullName>
        <ecNumber evidence="2">3.4.24.-</ecNumber>
    </recommendedName>
</protein>
<dbReference type="Pfam" id="PF01400">
    <property type="entry name" value="Astacin"/>
    <property type="match status" value="1"/>
</dbReference>
<comment type="caution">
    <text evidence="1">Lacks conserved residue(s) required for the propagation of feature annotation.</text>
</comment>
<keyword evidence="4" id="KW-0472">Membrane</keyword>
<dbReference type="CDD" id="cd04280">
    <property type="entry name" value="ZnMc_astacin_like"/>
    <property type="match status" value="1"/>
</dbReference>
<dbReference type="InterPro" id="IPR024079">
    <property type="entry name" value="MetalloPept_cat_dom_sf"/>
</dbReference>
<dbReference type="Gene3D" id="3.40.390.10">
    <property type="entry name" value="Collagenase (Catalytic Domain)"/>
    <property type="match status" value="1"/>
</dbReference>
<dbReference type="EMBL" id="CAXAMM010039208">
    <property type="protein sequence ID" value="CAK9084714.1"/>
    <property type="molecule type" value="Genomic_DNA"/>
</dbReference>
<gene>
    <name evidence="6" type="ORF">SCF082_LOCUS40172</name>
</gene>
<feature type="binding site" evidence="1">
    <location>
        <position position="316"/>
    </location>
    <ligand>
        <name>Zn(2+)</name>
        <dbReference type="ChEBI" id="CHEBI:29105"/>
        <note>catalytic</note>
    </ligand>
</feature>
<evidence type="ECO:0000256" key="1">
    <source>
        <dbReference type="PROSITE-ProRule" id="PRU01211"/>
    </source>
</evidence>
<feature type="active site" evidence="1">
    <location>
        <position position="307"/>
    </location>
</feature>
<evidence type="ECO:0000256" key="4">
    <source>
        <dbReference type="SAM" id="Phobius"/>
    </source>
</evidence>
<feature type="domain" description="Peptidase M12A" evidence="5">
    <location>
        <begin position="191"/>
        <end position="427"/>
    </location>
</feature>
<feature type="region of interest" description="Disordered" evidence="3">
    <location>
        <begin position="1"/>
        <end position="22"/>
    </location>
</feature>
<dbReference type="PANTHER" id="PTHR10127">
    <property type="entry name" value="DISCOIDIN, CUB, EGF, LAMININ , AND ZINC METALLOPROTEASE DOMAIN CONTAINING"/>
    <property type="match status" value="1"/>
</dbReference>
<accession>A0ABP0Q9Q1</accession>
<dbReference type="InterPro" id="IPR006026">
    <property type="entry name" value="Peptidase_Metallo"/>
</dbReference>
<evidence type="ECO:0000256" key="2">
    <source>
        <dbReference type="RuleBase" id="RU361183"/>
    </source>
</evidence>
<keyword evidence="1 2" id="KW-0645">Protease</keyword>
<keyword evidence="4" id="KW-1133">Transmembrane helix</keyword>
<dbReference type="InterPro" id="IPR001506">
    <property type="entry name" value="Peptidase_M12A"/>
</dbReference>
<evidence type="ECO:0000313" key="7">
    <source>
        <dbReference type="Proteomes" id="UP001642464"/>
    </source>
</evidence>
<dbReference type="GO" id="GO:0008237">
    <property type="term" value="F:metallopeptidase activity"/>
    <property type="evidence" value="ECO:0007669"/>
    <property type="project" value="UniProtKB-KW"/>
</dbReference>
<dbReference type="Proteomes" id="UP001642464">
    <property type="component" value="Unassembled WGS sequence"/>
</dbReference>
<keyword evidence="4" id="KW-0812">Transmembrane</keyword>
<dbReference type="InterPro" id="IPR034035">
    <property type="entry name" value="Astacin-like_dom"/>
</dbReference>
<name>A0ABP0Q9Q1_9DINO</name>
<dbReference type="PROSITE" id="PS51864">
    <property type="entry name" value="ASTACIN"/>
    <property type="match status" value="1"/>
</dbReference>
<comment type="cofactor">
    <cofactor evidence="1 2">
        <name>Zn(2+)</name>
        <dbReference type="ChEBI" id="CHEBI:29105"/>
    </cofactor>
    <text evidence="1 2">Binds 1 zinc ion per subunit.</text>
</comment>
<comment type="caution">
    <text evidence="6">The sequence shown here is derived from an EMBL/GenBank/DDBJ whole genome shotgun (WGS) entry which is preliminary data.</text>
</comment>
<feature type="binding site" evidence="1">
    <location>
        <position position="306"/>
    </location>
    <ligand>
        <name>Zn(2+)</name>
        <dbReference type="ChEBI" id="CHEBI:29105"/>
        <note>catalytic</note>
    </ligand>
</feature>
<dbReference type="PRINTS" id="PR00480">
    <property type="entry name" value="ASTACIN"/>
</dbReference>
<dbReference type="SUPFAM" id="SSF51110">
    <property type="entry name" value="alpha-D-mannose-specific plant lectins"/>
    <property type="match status" value="1"/>
</dbReference>
<keyword evidence="1 2" id="KW-0378">Hydrolase</keyword>
<dbReference type="Gene3D" id="2.90.10.10">
    <property type="entry name" value="Bulb-type lectin domain"/>
    <property type="match status" value="1"/>
</dbReference>
<sequence length="727" mass="80750">MAEDGQALLDVESPPTQDTTVASTAPCSISRRVMCGMAWTLFSVCLLGWAVIFFMPTTETGRSDEVMELAQFKPETADDVEAEKAQFGQMASKAAELAKLLRVLRGKEQALNPVASPPEPGMDEESKGKILDLLNTLQSKVSPLDAVRLGISVTMDDLVRLGVPDHNDVLHGVIPNSTQRQTVEVRTLVDRAGADAPGSFGAGAPWTGGVVPFCFHSNVPDSVRKLIEEAMLEYEKAVPCIQFKQTNRSGDFSCEKSPSVIITSFDDGCFSSHLGLDPSVTQQQLNLQARKPENRGHCKVLGIAIHELGHVLGMAHEQSRPDRDDYVTINWDNIYQGRRYLYQFRVVDEADHERAYDVLSVMHYGSHGFSRNGEATITPRNESCWHYTHDHTLCEEIKADMGQRFGLTQLDADQLGDLYRSQNPLCRSSLALSEPSDGLPLQRWLPRSTQPQNTMYAESIYPFHCKEAGHQHAWTTVGGGKLEWKDGNLAFYEGDGAGHTKPGAIWQSGTCAHCHGGFNPEKNPRTHLCFQWDGNLLLFGHLGVLLWATGTYPGRVAPWGGWKMQVYDHHWVMLSPPRAGGHPEIFPYSMVRYPRDAPSSVEILPWHGCLSEIAWTTPGGARLEFRDGDLRFYPGDGQGNTHSTATWYSGTQNIGERLCFEEGNLEISSDSDWVWRSGTFAGGRWPDGAVKIIVFDVEWSMFSAQRMALVTYPPSTNFLKMDHFSAK</sequence>
<dbReference type="SUPFAM" id="SSF55486">
    <property type="entry name" value="Metalloproteases ('zincins'), catalytic domain"/>
    <property type="match status" value="1"/>
</dbReference>
<feature type="transmembrane region" description="Helical" evidence="4">
    <location>
        <begin position="33"/>
        <end position="55"/>
    </location>
</feature>